<protein>
    <submittedName>
        <fullName evidence="1">Uncharacterized protein</fullName>
    </submittedName>
</protein>
<dbReference type="Proteomes" id="UP000485058">
    <property type="component" value="Unassembled WGS sequence"/>
</dbReference>
<organism evidence="1 2">
    <name type="scientific">Haematococcus lacustris</name>
    <name type="common">Green alga</name>
    <name type="synonym">Haematococcus pluvialis</name>
    <dbReference type="NCBI Taxonomy" id="44745"/>
    <lineage>
        <taxon>Eukaryota</taxon>
        <taxon>Viridiplantae</taxon>
        <taxon>Chlorophyta</taxon>
        <taxon>core chlorophytes</taxon>
        <taxon>Chlorophyceae</taxon>
        <taxon>CS clade</taxon>
        <taxon>Chlamydomonadales</taxon>
        <taxon>Haematococcaceae</taxon>
        <taxon>Haematococcus</taxon>
    </lineage>
</organism>
<keyword evidence="2" id="KW-1185">Reference proteome</keyword>
<sequence>MAALDAMDFGRRRLWALTHHPKKFPISNGNIGSRYIGNAEWPYAIGKAGKCLTIWKAISPTGASASSAPISFLICPTLHRRVLTTLSVCRFELLVVGRQGSQGNAGCLSFRTKGSSDLDIIHLGDGPAVYCATPMLMGVICQQDKSVLEHSVPRA</sequence>
<evidence type="ECO:0000313" key="1">
    <source>
        <dbReference type="EMBL" id="GFH32491.1"/>
    </source>
</evidence>
<feature type="non-terminal residue" evidence="1">
    <location>
        <position position="155"/>
    </location>
</feature>
<proteinExistence type="predicted"/>
<gene>
    <name evidence="1" type="ORF">HaLaN_31719</name>
</gene>
<reference evidence="1 2" key="1">
    <citation type="submission" date="2020-02" db="EMBL/GenBank/DDBJ databases">
        <title>Draft genome sequence of Haematococcus lacustris strain NIES-144.</title>
        <authorList>
            <person name="Morimoto D."/>
            <person name="Nakagawa S."/>
            <person name="Yoshida T."/>
            <person name="Sawayama S."/>
        </authorList>
    </citation>
    <scope>NUCLEOTIDE SEQUENCE [LARGE SCALE GENOMIC DNA]</scope>
    <source>
        <strain evidence="1 2">NIES-144</strain>
    </source>
</reference>
<accession>A0A6A0AJN0</accession>
<name>A0A6A0AJN0_HAELA</name>
<dbReference type="EMBL" id="BLLF01006710">
    <property type="protein sequence ID" value="GFH32491.1"/>
    <property type="molecule type" value="Genomic_DNA"/>
</dbReference>
<evidence type="ECO:0000313" key="2">
    <source>
        <dbReference type="Proteomes" id="UP000485058"/>
    </source>
</evidence>
<dbReference type="AlphaFoldDB" id="A0A6A0AJN0"/>
<feature type="non-terminal residue" evidence="1">
    <location>
        <position position="1"/>
    </location>
</feature>
<comment type="caution">
    <text evidence="1">The sequence shown here is derived from an EMBL/GenBank/DDBJ whole genome shotgun (WGS) entry which is preliminary data.</text>
</comment>